<dbReference type="Proteomes" id="UP000281564">
    <property type="component" value="Unassembled WGS sequence"/>
</dbReference>
<evidence type="ECO:0000313" key="3">
    <source>
        <dbReference type="Proteomes" id="UP000281564"/>
    </source>
</evidence>
<dbReference type="PANTHER" id="PTHR42188">
    <property type="entry name" value="23S RRNA-SPECIFIC ENDONUCLEASE VAPC20"/>
    <property type="match status" value="1"/>
</dbReference>
<dbReference type="InterPro" id="IPR002716">
    <property type="entry name" value="PIN_dom"/>
</dbReference>
<dbReference type="InterPro" id="IPR029060">
    <property type="entry name" value="PIN-like_dom_sf"/>
</dbReference>
<dbReference type="AlphaFoldDB" id="A0A3A6QCG7"/>
<proteinExistence type="predicted"/>
<dbReference type="GO" id="GO:0016075">
    <property type="term" value="P:rRNA catabolic process"/>
    <property type="evidence" value="ECO:0007669"/>
    <property type="project" value="TreeGrafter"/>
</dbReference>
<dbReference type="InterPro" id="IPR039018">
    <property type="entry name" value="VapC20-like"/>
</dbReference>
<dbReference type="Gene3D" id="3.40.50.1010">
    <property type="entry name" value="5'-nuclease"/>
    <property type="match status" value="1"/>
</dbReference>
<dbReference type="GO" id="GO:0004521">
    <property type="term" value="F:RNA endonuclease activity"/>
    <property type="evidence" value="ECO:0007669"/>
    <property type="project" value="InterPro"/>
</dbReference>
<dbReference type="PANTHER" id="PTHR42188:SF1">
    <property type="entry name" value="23S RRNA-SPECIFIC ENDONUCLEASE VAPC20"/>
    <property type="match status" value="1"/>
</dbReference>
<sequence length="149" mass="16468">MTVLVDTGVLYADHDTDASRHEAASAALEAVYDGTLGQPYVSDYIYDEAVTLTLMRGGSFEPAKQLGERLRGAGSYPEAFERFRVSEPVFTAAIEIFEQYGDQQLSFTDATNVALIERHEIDHLLSFDDDFDGVVDRVDPEEIDTAGHT</sequence>
<accession>A0A3A6QCG7</accession>
<dbReference type="Pfam" id="PF01850">
    <property type="entry name" value="PIN"/>
    <property type="match status" value="1"/>
</dbReference>
<reference evidence="2 3" key="1">
    <citation type="submission" date="2018-06" db="EMBL/GenBank/DDBJ databases">
        <title>Halonotius sp. F13-13 a new haloarchaeeon isolated from a solar saltern from Isla Cristina, Huelva, Spain.</title>
        <authorList>
            <person name="Duran-Viseras A."/>
            <person name="Sanchez-Porro C."/>
            <person name="Ventosa A."/>
        </authorList>
    </citation>
    <scope>NUCLEOTIDE SEQUENCE [LARGE SCALE GENOMIC DNA]</scope>
    <source>
        <strain evidence="2 3">CECT 7525</strain>
    </source>
</reference>
<keyword evidence="3" id="KW-1185">Reference proteome</keyword>
<dbReference type="OrthoDB" id="198094at2157"/>
<name>A0A3A6QCG7_9EURY</name>
<gene>
    <name evidence="2" type="ORF">DP106_06030</name>
</gene>
<feature type="domain" description="PIN" evidence="1">
    <location>
        <begin position="3"/>
        <end position="133"/>
    </location>
</feature>
<evidence type="ECO:0000259" key="1">
    <source>
        <dbReference type="Pfam" id="PF01850"/>
    </source>
</evidence>
<dbReference type="RefSeq" id="WP_120084063.1">
    <property type="nucleotide sequence ID" value="NZ_QMDW01000006.1"/>
</dbReference>
<evidence type="ECO:0000313" key="2">
    <source>
        <dbReference type="EMBL" id="RJX50451.1"/>
    </source>
</evidence>
<organism evidence="2 3">
    <name type="scientific">Halonotius pteroides</name>
    <dbReference type="NCBI Taxonomy" id="268735"/>
    <lineage>
        <taxon>Archaea</taxon>
        <taxon>Methanobacteriati</taxon>
        <taxon>Methanobacteriota</taxon>
        <taxon>Stenosarchaea group</taxon>
        <taxon>Halobacteria</taxon>
        <taxon>Halobacteriales</taxon>
        <taxon>Haloferacaceae</taxon>
        <taxon>Halonotius</taxon>
    </lineage>
</organism>
<protein>
    <submittedName>
        <fullName evidence="2">VapC toxin family PIN domain ribonuclease</fullName>
    </submittedName>
</protein>
<comment type="caution">
    <text evidence="2">The sequence shown here is derived from an EMBL/GenBank/DDBJ whole genome shotgun (WGS) entry which is preliminary data.</text>
</comment>
<dbReference type="EMBL" id="QMDW01000006">
    <property type="protein sequence ID" value="RJX50451.1"/>
    <property type="molecule type" value="Genomic_DNA"/>
</dbReference>
<dbReference type="SUPFAM" id="SSF88723">
    <property type="entry name" value="PIN domain-like"/>
    <property type="match status" value="1"/>
</dbReference>